<evidence type="ECO:0000313" key="2">
    <source>
        <dbReference type="EMBL" id="MFH0261936.1"/>
    </source>
</evidence>
<keyword evidence="1" id="KW-0732">Signal</keyword>
<feature type="signal peptide" evidence="1">
    <location>
        <begin position="1"/>
        <end position="18"/>
    </location>
</feature>
<organism evidence="2 3">
    <name type="scientific">Vibrio barjaei</name>
    <dbReference type="NCBI Taxonomy" id="1676683"/>
    <lineage>
        <taxon>Bacteria</taxon>
        <taxon>Pseudomonadati</taxon>
        <taxon>Pseudomonadota</taxon>
        <taxon>Gammaproteobacteria</taxon>
        <taxon>Vibrionales</taxon>
        <taxon>Vibrionaceae</taxon>
        <taxon>Vibrio</taxon>
    </lineage>
</organism>
<name>A0ABW7IKI0_9VIBR</name>
<dbReference type="Pfam" id="PF03283">
    <property type="entry name" value="PAE"/>
    <property type="match status" value="1"/>
</dbReference>
<dbReference type="SUPFAM" id="SSF53474">
    <property type="entry name" value="alpha/beta-Hydrolases"/>
    <property type="match status" value="1"/>
</dbReference>
<accession>A0ABW7IKI0</accession>
<feature type="chain" id="PRO_5045223329" evidence="1">
    <location>
        <begin position="19"/>
        <end position="382"/>
    </location>
</feature>
<sequence length="382" mass="43824">MRKLLFCACILLATPVLATGLGAASVTESKLLDVWEKIPLGGETLCSDGSEYAIYYQEGKSDNLHIFFGPGGTCWDEDTCNRPIHWQQESRALTAEDGAYYADALNMNEEVFQTGIFRTENPKNPFKDWSKLMISYCSADVHIGHIEHQYKMPNGETRLITHRGKVNVDAALNYLQKNYKQNPEKVLVSGESAGGFASIFYLPRIAEMFKNSKIYQLSDGNIIATERSIEIVEAWGVDSEKAFGFKITNNITKDAYLYSLELFKNNPRITMLQQNTTFDETMIKFQSWVLRDKVTDAVKARWHQDMIYAKKHLKSVSNDNYFFYISECGKNQETKTTAHCLEWNDIYYECSEEGTFFYKWLDDIINKERKYDVGSSYLPTSL</sequence>
<dbReference type="Proteomes" id="UP001607125">
    <property type="component" value="Unassembled WGS sequence"/>
</dbReference>
<proteinExistence type="predicted"/>
<dbReference type="InterPro" id="IPR004963">
    <property type="entry name" value="PAE/NOTUM"/>
</dbReference>
<dbReference type="InterPro" id="IPR029058">
    <property type="entry name" value="AB_hydrolase_fold"/>
</dbReference>
<keyword evidence="2" id="KW-0378">Hydrolase</keyword>
<evidence type="ECO:0000256" key="1">
    <source>
        <dbReference type="SAM" id="SignalP"/>
    </source>
</evidence>
<dbReference type="PANTHER" id="PTHR21562:SF83">
    <property type="entry name" value="PECTIN ACETYLESTERASE 4"/>
    <property type="match status" value="1"/>
</dbReference>
<gene>
    <name evidence="2" type="ORF">ACGRH2_16135</name>
</gene>
<reference evidence="2 3" key="1">
    <citation type="submission" date="2024-10" db="EMBL/GenBank/DDBJ databases">
        <authorList>
            <person name="Yibar A."/>
            <person name="Saticioglu I.B."/>
            <person name="Duman M."/>
            <person name="Ajmi N."/>
            <person name="Gurler F."/>
            <person name="Ay H."/>
            <person name="Onuk E."/>
            <person name="Guler S."/>
            <person name="Romalde J.L."/>
        </authorList>
    </citation>
    <scope>NUCLEOTIDE SEQUENCE [LARGE SCALE GENOMIC DNA]</scope>
    <source>
        <strain evidence="2 3">1-TCBS-B</strain>
    </source>
</reference>
<dbReference type="EMBL" id="JBIHSF010000008">
    <property type="protein sequence ID" value="MFH0261936.1"/>
    <property type="molecule type" value="Genomic_DNA"/>
</dbReference>
<dbReference type="PANTHER" id="PTHR21562">
    <property type="entry name" value="NOTUM-RELATED"/>
    <property type="match status" value="1"/>
</dbReference>
<protein>
    <submittedName>
        <fullName evidence="2">Pectin acetylesterase-family hydrolase</fullName>
    </submittedName>
</protein>
<dbReference type="GO" id="GO:0016787">
    <property type="term" value="F:hydrolase activity"/>
    <property type="evidence" value="ECO:0007669"/>
    <property type="project" value="UniProtKB-KW"/>
</dbReference>
<comment type="caution">
    <text evidence="2">The sequence shown here is derived from an EMBL/GenBank/DDBJ whole genome shotgun (WGS) entry which is preliminary data.</text>
</comment>
<evidence type="ECO:0000313" key="3">
    <source>
        <dbReference type="Proteomes" id="UP001607125"/>
    </source>
</evidence>
<dbReference type="RefSeq" id="WP_394629523.1">
    <property type="nucleotide sequence ID" value="NZ_JBIHSF010000008.1"/>
</dbReference>
<keyword evidence="3" id="KW-1185">Reference proteome</keyword>